<organism evidence="7 8">
    <name type="scientific">Desulfopila aestuarii DSM 18488</name>
    <dbReference type="NCBI Taxonomy" id="1121416"/>
    <lineage>
        <taxon>Bacteria</taxon>
        <taxon>Pseudomonadati</taxon>
        <taxon>Thermodesulfobacteriota</taxon>
        <taxon>Desulfobulbia</taxon>
        <taxon>Desulfobulbales</taxon>
        <taxon>Desulfocapsaceae</taxon>
        <taxon>Desulfopila</taxon>
    </lineage>
</organism>
<keyword evidence="8" id="KW-1185">Reference proteome</keyword>
<evidence type="ECO:0000256" key="3">
    <source>
        <dbReference type="ARBA" id="ARBA00022723"/>
    </source>
</evidence>
<dbReference type="InterPro" id="IPR050469">
    <property type="entry name" value="Diguanylate_Cyclase"/>
</dbReference>
<reference evidence="7 8" key="1">
    <citation type="submission" date="2016-12" db="EMBL/GenBank/DDBJ databases">
        <authorList>
            <person name="Song W.-J."/>
            <person name="Kurnit D.M."/>
        </authorList>
    </citation>
    <scope>NUCLEOTIDE SEQUENCE [LARGE SCALE GENOMIC DNA]</scope>
    <source>
        <strain evidence="7 8">DSM 18488</strain>
    </source>
</reference>
<dbReference type="STRING" id="1121416.SAMN02745220_05056"/>
<feature type="domain" description="GGDEF" evidence="6">
    <location>
        <begin position="1"/>
        <end position="125"/>
    </location>
</feature>
<dbReference type="NCBIfam" id="NF033749">
    <property type="entry name" value="bact_hemeryth"/>
    <property type="match status" value="1"/>
</dbReference>
<dbReference type="NCBIfam" id="TIGR00254">
    <property type="entry name" value="GGDEF"/>
    <property type="match status" value="1"/>
</dbReference>
<proteinExistence type="inferred from homology"/>
<evidence type="ECO:0000313" key="7">
    <source>
        <dbReference type="EMBL" id="SHO53309.1"/>
    </source>
</evidence>
<gene>
    <name evidence="7" type="ORF">SAMN02745220_05056</name>
</gene>
<dbReference type="NCBIfam" id="TIGR02481">
    <property type="entry name" value="hemeryth_dom"/>
    <property type="match status" value="1"/>
</dbReference>
<dbReference type="AlphaFoldDB" id="A0A1M7YL20"/>
<dbReference type="SUPFAM" id="SSF47188">
    <property type="entry name" value="Hemerythrin-like"/>
    <property type="match status" value="1"/>
</dbReference>
<dbReference type="GO" id="GO:0005886">
    <property type="term" value="C:plasma membrane"/>
    <property type="evidence" value="ECO:0007669"/>
    <property type="project" value="TreeGrafter"/>
</dbReference>
<keyword evidence="4" id="KW-0408">Iron</keyword>
<dbReference type="PANTHER" id="PTHR45138:SF9">
    <property type="entry name" value="DIGUANYLATE CYCLASE DGCM-RELATED"/>
    <property type="match status" value="1"/>
</dbReference>
<evidence type="ECO:0000256" key="2">
    <source>
        <dbReference type="ARBA" id="ARBA00012528"/>
    </source>
</evidence>
<comment type="catalytic activity">
    <reaction evidence="5">
        <text>2 GTP = 3',3'-c-di-GMP + 2 diphosphate</text>
        <dbReference type="Rhea" id="RHEA:24898"/>
        <dbReference type="ChEBI" id="CHEBI:33019"/>
        <dbReference type="ChEBI" id="CHEBI:37565"/>
        <dbReference type="ChEBI" id="CHEBI:58805"/>
        <dbReference type="EC" id="2.7.7.65"/>
    </reaction>
</comment>
<dbReference type="GO" id="GO:0043709">
    <property type="term" value="P:cell adhesion involved in single-species biofilm formation"/>
    <property type="evidence" value="ECO:0007669"/>
    <property type="project" value="TreeGrafter"/>
</dbReference>
<protein>
    <recommendedName>
        <fullName evidence="2">diguanylate cyclase</fullName>
        <ecNumber evidence="2">2.7.7.65</ecNumber>
    </recommendedName>
</protein>
<dbReference type="GO" id="GO:1902201">
    <property type="term" value="P:negative regulation of bacterial-type flagellum-dependent cell motility"/>
    <property type="evidence" value="ECO:0007669"/>
    <property type="project" value="TreeGrafter"/>
</dbReference>
<keyword evidence="3" id="KW-0479">Metal-binding</keyword>
<dbReference type="Pfam" id="PF01814">
    <property type="entry name" value="Hemerythrin"/>
    <property type="match status" value="1"/>
</dbReference>
<dbReference type="InterPro" id="IPR029787">
    <property type="entry name" value="Nucleotide_cyclase"/>
</dbReference>
<accession>A0A1M7YL20</accession>
<dbReference type="InterPro" id="IPR012827">
    <property type="entry name" value="Hemerythrin_metal-bd"/>
</dbReference>
<dbReference type="GO" id="GO:0052621">
    <property type="term" value="F:diguanylate cyclase activity"/>
    <property type="evidence" value="ECO:0007669"/>
    <property type="project" value="UniProtKB-EC"/>
</dbReference>
<evidence type="ECO:0000259" key="6">
    <source>
        <dbReference type="PROSITE" id="PS50887"/>
    </source>
</evidence>
<dbReference type="Pfam" id="PF00990">
    <property type="entry name" value="GGDEF"/>
    <property type="match status" value="1"/>
</dbReference>
<dbReference type="SMART" id="SM00267">
    <property type="entry name" value="GGDEF"/>
    <property type="match status" value="1"/>
</dbReference>
<evidence type="ECO:0000256" key="5">
    <source>
        <dbReference type="ARBA" id="ARBA00034247"/>
    </source>
</evidence>
<dbReference type="EC" id="2.7.7.65" evidence="2"/>
<dbReference type="InterPro" id="IPR043128">
    <property type="entry name" value="Rev_trsase/Diguanyl_cyclase"/>
</dbReference>
<dbReference type="Proteomes" id="UP000184603">
    <property type="component" value="Unassembled WGS sequence"/>
</dbReference>
<dbReference type="OrthoDB" id="9774644at2"/>
<dbReference type="PANTHER" id="PTHR45138">
    <property type="entry name" value="REGULATORY COMPONENTS OF SENSORY TRANSDUCTION SYSTEM"/>
    <property type="match status" value="1"/>
</dbReference>
<dbReference type="PROSITE" id="PS50887">
    <property type="entry name" value="GGDEF"/>
    <property type="match status" value="1"/>
</dbReference>
<dbReference type="CDD" id="cd12107">
    <property type="entry name" value="Hemerythrin"/>
    <property type="match status" value="1"/>
</dbReference>
<comment type="similarity">
    <text evidence="1">Belongs to the hemerythrin family.</text>
</comment>
<dbReference type="GO" id="GO:0046872">
    <property type="term" value="F:metal ion binding"/>
    <property type="evidence" value="ECO:0007669"/>
    <property type="project" value="UniProtKB-KW"/>
</dbReference>
<sequence length="269" mass="30388">MILQTPDLTITRHAIGDEALKRMANTCKNGLRSIDVFGRIGGEEFGALLVKTDADLGRQVAERIRRSVEKIVLPTEQGLVRFSVSIGGIAFADNHQTLDYRLQQADEALYLSKSAGRNRVTLTNDSTLPEEAETLPTSYIRLEWSKAYECGNDVIDEQHRQLFQCANALLSAMISGQENDICLQLIQELIAGIAEHFSTEEQLIEAAGFQYHKEHKQIHRELTEKAEHIAQTHQAGKLNVAEVFQFLAVEVVSQHMFKEDRRYFACFQK</sequence>
<dbReference type="RefSeq" id="WP_073616888.1">
    <property type="nucleotide sequence ID" value="NZ_FRFE01000051.1"/>
</dbReference>
<dbReference type="InterPro" id="IPR000160">
    <property type="entry name" value="GGDEF_dom"/>
</dbReference>
<dbReference type="SUPFAM" id="SSF55073">
    <property type="entry name" value="Nucleotide cyclase"/>
    <property type="match status" value="1"/>
</dbReference>
<dbReference type="InterPro" id="IPR035938">
    <property type="entry name" value="Hemerythrin-like_sf"/>
</dbReference>
<evidence type="ECO:0000256" key="4">
    <source>
        <dbReference type="ARBA" id="ARBA00023004"/>
    </source>
</evidence>
<dbReference type="Gene3D" id="3.30.70.270">
    <property type="match status" value="1"/>
</dbReference>
<dbReference type="InterPro" id="IPR012312">
    <property type="entry name" value="Hemerythrin-like"/>
</dbReference>
<dbReference type="EMBL" id="FRFE01000051">
    <property type="protein sequence ID" value="SHO53309.1"/>
    <property type="molecule type" value="Genomic_DNA"/>
</dbReference>
<dbReference type="Gene3D" id="1.20.120.50">
    <property type="entry name" value="Hemerythrin-like"/>
    <property type="match status" value="1"/>
</dbReference>
<name>A0A1M7YL20_9BACT</name>
<dbReference type="CDD" id="cd01949">
    <property type="entry name" value="GGDEF"/>
    <property type="match status" value="1"/>
</dbReference>
<evidence type="ECO:0000313" key="8">
    <source>
        <dbReference type="Proteomes" id="UP000184603"/>
    </source>
</evidence>
<evidence type="ECO:0000256" key="1">
    <source>
        <dbReference type="ARBA" id="ARBA00010587"/>
    </source>
</evidence>